<keyword evidence="5" id="KW-0472">Membrane</keyword>
<evidence type="ECO:0000256" key="4">
    <source>
        <dbReference type="PROSITE-ProRule" id="PRU00175"/>
    </source>
</evidence>
<comment type="caution">
    <text evidence="7">The sequence shown here is derived from an EMBL/GenBank/DDBJ whole genome shotgun (WGS) entry which is preliminary data.</text>
</comment>
<dbReference type="PANTHER" id="PTHR45798">
    <property type="entry name" value="RING-H2 FINGER PROTEIN ATL61-RELATED-RELATED"/>
    <property type="match status" value="1"/>
</dbReference>
<reference evidence="7" key="2">
    <citation type="submission" date="2021-02" db="EMBL/GenBank/DDBJ databases">
        <authorList>
            <person name="Kimball J.A."/>
            <person name="Haas M.W."/>
            <person name="Macchietto M."/>
            <person name="Kono T."/>
            <person name="Duquette J."/>
            <person name="Shao M."/>
        </authorList>
    </citation>
    <scope>NUCLEOTIDE SEQUENCE</scope>
    <source>
        <tissue evidence="7">Fresh leaf tissue</tissue>
    </source>
</reference>
<feature type="transmembrane region" description="Helical" evidence="5">
    <location>
        <begin position="21"/>
        <end position="42"/>
    </location>
</feature>
<evidence type="ECO:0000313" key="8">
    <source>
        <dbReference type="Proteomes" id="UP000729402"/>
    </source>
</evidence>
<name>A0A8J5V4Y7_ZIZPA</name>
<dbReference type="OrthoDB" id="8062037at2759"/>
<dbReference type="Pfam" id="PF13639">
    <property type="entry name" value="zf-RING_2"/>
    <property type="match status" value="1"/>
</dbReference>
<reference evidence="7" key="1">
    <citation type="journal article" date="2021" name="bioRxiv">
        <title>Whole Genome Assembly and Annotation of Northern Wild Rice, Zizania palustris L., Supports a Whole Genome Duplication in the Zizania Genus.</title>
        <authorList>
            <person name="Haas M."/>
            <person name="Kono T."/>
            <person name="Macchietto M."/>
            <person name="Millas R."/>
            <person name="McGilp L."/>
            <person name="Shao M."/>
            <person name="Duquette J."/>
            <person name="Hirsch C.N."/>
            <person name="Kimball J."/>
        </authorList>
    </citation>
    <scope>NUCLEOTIDE SEQUENCE</scope>
    <source>
        <tissue evidence="7">Fresh leaf tissue</tissue>
    </source>
</reference>
<dbReference type="InterPro" id="IPR052788">
    <property type="entry name" value="RING-type_E3_ligase_ATL"/>
</dbReference>
<keyword evidence="3" id="KW-0862">Zinc</keyword>
<feature type="domain" description="RING-type" evidence="6">
    <location>
        <begin position="103"/>
        <end position="145"/>
    </location>
</feature>
<dbReference type="PANTHER" id="PTHR45798:SF40">
    <property type="entry name" value="OS02G0686100 PROTEIN"/>
    <property type="match status" value="1"/>
</dbReference>
<evidence type="ECO:0000259" key="6">
    <source>
        <dbReference type="PROSITE" id="PS50089"/>
    </source>
</evidence>
<organism evidence="7 8">
    <name type="scientific">Zizania palustris</name>
    <name type="common">Northern wild rice</name>
    <dbReference type="NCBI Taxonomy" id="103762"/>
    <lineage>
        <taxon>Eukaryota</taxon>
        <taxon>Viridiplantae</taxon>
        <taxon>Streptophyta</taxon>
        <taxon>Embryophyta</taxon>
        <taxon>Tracheophyta</taxon>
        <taxon>Spermatophyta</taxon>
        <taxon>Magnoliopsida</taxon>
        <taxon>Liliopsida</taxon>
        <taxon>Poales</taxon>
        <taxon>Poaceae</taxon>
        <taxon>BOP clade</taxon>
        <taxon>Oryzoideae</taxon>
        <taxon>Oryzeae</taxon>
        <taxon>Zizaniinae</taxon>
        <taxon>Zizania</taxon>
    </lineage>
</organism>
<dbReference type="GO" id="GO:0008270">
    <property type="term" value="F:zinc ion binding"/>
    <property type="evidence" value="ECO:0007669"/>
    <property type="project" value="UniProtKB-KW"/>
</dbReference>
<dbReference type="SMART" id="SM00184">
    <property type="entry name" value="RING"/>
    <property type="match status" value="1"/>
</dbReference>
<accession>A0A8J5V4Y7</accession>
<keyword evidence="8" id="KW-1185">Reference proteome</keyword>
<dbReference type="EMBL" id="JAAALK010000287">
    <property type="protein sequence ID" value="KAG8059837.1"/>
    <property type="molecule type" value="Genomic_DNA"/>
</dbReference>
<evidence type="ECO:0000256" key="2">
    <source>
        <dbReference type="ARBA" id="ARBA00022771"/>
    </source>
</evidence>
<proteinExistence type="predicted"/>
<dbReference type="Proteomes" id="UP000729402">
    <property type="component" value="Unassembled WGS sequence"/>
</dbReference>
<dbReference type="PROSITE" id="PS50089">
    <property type="entry name" value="ZF_RING_2"/>
    <property type="match status" value="1"/>
</dbReference>
<evidence type="ECO:0000256" key="3">
    <source>
        <dbReference type="ARBA" id="ARBA00022833"/>
    </source>
</evidence>
<keyword evidence="5" id="KW-1133">Transmembrane helix</keyword>
<keyword evidence="5" id="KW-0812">Transmembrane</keyword>
<dbReference type="AlphaFoldDB" id="A0A8J5V4Y7"/>
<dbReference type="InterPro" id="IPR001841">
    <property type="entry name" value="Znf_RING"/>
</dbReference>
<evidence type="ECO:0000256" key="5">
    <source>
        <dbReference type="SAM" id="Phobius"/>
    </source>
</evidence>
<evidence type="ECO:0000313" key="7">
    <source>
        <dbReference type="EMBL" id="KAG8059837.1"/>
    </source>
</evidence>
<protein>
    <recommendedName>
        <fullName evidence="6">RING-type domain-containing protein</fullName>
    </recommendedName>
</protein>
<sequence length="190" mass="20201">MARMLLEAAASSVEDSLNSDMVVILAGLLCALICVLGLGLVARCACSRRWGRAASGSGTTTTTPPGAAAANKGVKKELLRALPTVKYVPDPDGVGNCKAADECAICLVEFERDQDVRALPQCGHVFHAACVDTWLRDHSSCPSCRRVLVAEKMPPGERCRRCDARPGGIRAFWKASTTQPCDTEGPTFLP</sequence>
<gene>
    <name evidence="7" type="ORF">GUJ93_ZPchr0002g24552</name>
</gene>
<evidence type="ECO:0000256" key="1">
    <source>
        <dbReference type="ARBA" id="ARBA00022723"/>
    </source>
</evidence>
<keyword evidence="1" id="KW-0479">Metal-binding</keyword>
<keyword evidence="2 4" id="KW-0863">Zinc-finger</keyword>